<dbReference type="eggNOG" id="COG0175">
    <property type="taxonomic scope" value="Bacteria"/>
</dbReference>
<evidence type="ECO:0000259" key="1">
    <source>
        <dbReference type="Pfam" id="PF01507"/>
    </source>
</evidence>
<dbReference type="InterPro" id="IPR014729">
    <property type="entry name" value="Rossmann-like_a/b/a_fold"/>
</dbReference>
<evidence type="ECO:0000313" key="2">
    <source>
        <dbReference type="EMBL" id="AAS96044.1"/>
    </source>
</evidence>
<protein>
    <submittedName>
        <fullName evidence="2">Phosphoadenosine phosphosulfate reductase, putative</fullName>
    </submittedName>
</protein>
<dbReference type="STRING" id="882.DVU_1566"/>
<dbReference type="PANTHER" id="PTHR43196:SF1">
    <property type="entry name" value="SULFATE ADENYLYLTRANSFERASE SUBUNIT 2"/>
    <property type="match status" value="1"/>
</dbReference>
<dbReference type="InterPro" id="IPR050128">
    <property type="entry name" value="Sulfate_adenylyltrnsfr_sub2"/>
</dbReference>
<dbReference type="SMR" id="Q72BR8"/>
<gene>
    <name evidence="2" type="ordered locus">DVU_1566</name>
</gene>
<sequence>MTVSSMASPSGRVWQVGGCGARRFIRLRRPSVEGLELKVARARRVLLEVAHTWKPQDVAVAWTGGKDSTVALSLWQRVLDEAHPGMRAKALSLDTGCKFPEVVAFRDRMAQEWSIDLTVVRPDVGPDYPVAVDRVACCRDLKVEPLLRALKEREIAVLLTGVRADENPERASRPQTETFDAPSHVRVHPVLEFSEMDIWAYTMAQGLPYCTLYAQGYRSLGCVPCTSLVVGGDERAGRDATKEASMDALHALGYF</sequence>
<dbReference type="Gene3D" id="3.40.50.620">
    <property type="entry name" value="HUPs"/>
    <property type="match status" value="1"/>
</dbReference>
<feature type="domain" description="Phosphoadenosine phosphosulphate reductase" evidence="1">
    <location>
        <begin position="58"/>
        <end position="227"/>
    </location>
</feature>
<dbReference type="PANTHER" id="PTHR43196">
    <property type="entry name" value="SULFATE ADENYLYLTRANSFERASE SUBUNIT 2"/>
    <property type="match status" value="1"/>
</dbReference>
<dbReference type="Proteomes" id="UP000002194">
    <property type="component" value="Chromosome"/>
</dbReference>
<dbReference type="Pfam" id="PF01507">
    <property type="entry name" value="PAPS_reduct"/>
    <property type="match status" value="1"/>
</dbReference>
<dbReference type="EMBL" id="AE017285">
    <property type="protein sequence ID" value="AAS96044.1"/>
    <property type="molecule type" value="Genomic_DNA"/>
</dbReference>
<keyword evidence="3" id="KW-1185">Reference proteome</keyword>
<dbReference type="SUPFAM" id="SSF52402">
    <property type="entry name" value="Adenine nucleotide alpha hydrolases-like"/>
    <property type="match status" value="1"/>
</dbReference>
<proteinExistence type="predicted"/>
<dbReference type="PaxDb" id="882-DVU_1566"/>
<reference evidence="2 3" key="1">
    <citation type="journal article" date="2004" name="Nat. Biotechnol.">
        <title>The genome sequence of the anaerobic, sulfate-reducing bacterium Desulfovibrio vulgaris Hildenborough.</title>
        <authorList>
            <person name="Heidelberg J.F."/>
            <person name="Seshadri R."/>
            <person name="Haveman S.A."/>
            <person name="Hemme C.L."/>
            <person name="Paulsen I.T."/>
            <person name="Kolonay J.F."/>
            <person name="Eisen J.A."/>
            <person name="Ward N."/>
            <person name="Methe B."/>
            <person name="Brinkac L.M."/>
            <person name="Daugherty S.C."/>
            <person name="Deboy R.T."/>
            <person name="Dodson R.J."/>
            <person name="Durkin A.S."/>
            <person name="Madupu R."/>
            <person name="Nelson W.C."/>
            <person name="Sullivan S.A."/>
            <person name="Fouts D."/>
            <person name="Haft D.H."/>
            <person name="Selengut J."/>
            <person name="Peterson J.D."/>
            <person name="Davidsen T.M."/>
            <person name="Zafar N."/>
            <person name="Zhou L."/>
            <person name="Radune D."/>
            <person name="Dimitrov G."/>
            <person name="Hance M."/>
            <person name="Tran K."/>
            <person name="Khouri H."/>
            <person name="Gill J."/>
            <person name="Utterback T.R."/>
            <person name="Feldblyum T.V."/>
            <person name="Wall J.D."/>
            <person name="Voordouw G."/>
            <person name="Fraser C.M."/>
        </authorList>
    </citation>
    <scope>NUCLEOTIDE SEQUENCE [LARGE SCALE GENOMIC DNA]</scope>
    <source>
        <strain evidence="3">ATCC 29579 / DSM 644 / NCIMB 8303 / VKM B-1760 / Hildenborough</strain>
    </source>
</reference>
<dbReference type="HOGENOM" id="CLU_043026_1_0_7"/>
<dbReference type="KEGG" id="dvu:DVU_1566"/>
<dbReference type="AlphaFoldDB" id="Q72BR8"/>
<dbReference type="EnsemblBacteria" id="AAS96044">
    <property type="protein sequence ID" value="AAS96044"/>
    <property type="gene ID" value="DVU_1566"/>
</dbReference>
<evidence type="ECO:0000313" key="3">
    <source>
        <dbReference type="Proteomes" id="UP000002194"/>
    </source>
</evidence>
<dbReference type="PATRIC" id="fig|882.5.peg.1441"/>
<dbReference type="OrthoDB" id="9772604at2"/>
<dbReference type="PhylomeDB" id="Q72BR8"/>
<dbReference type="GO" id="GO:0003824">
    <property type="term" value="F:catalytic activity"/>
    <property type="evidence" value="ECO:0007669"/>
    <property type="project" value="InterPro"/>
</dbReference>
<dbReference type="InterPro" id="IPR002500">
    <property type="entry name" value="PAPS_reduct_dom"/>
</dbReference>
<name>Q72BR8_NITV2</name>
<organism evidence="2 3">
    <name type="scientific">Nitratidesulfovibrio vulgaris (strain ATCC 29579 / DSM 644 / CCUG 34227 / NCIMB 8303 / VKM B-1760 / Hildenborough)</name>
    <name type="common">Desulfovibrio vulgaris</name>
    <dbReference type="NCBI Taxonomy" id="882"/>
    <lineage>
        <taxon>Bacteria</taxon>
        <taxon>Pseudomonadati</taxon>
        <taxon>Thermodesulfobacteriota</taxon>
        <taxon>Desulfovibrionia</taxon>
        <taxon>Desulfovibrionales</taxon>
        <taxon>Desulfovibrionaceae</taxon>
        <taxon>Nitratidesulfovibrio</taxon>
    </lineage>
</organism>
<accession>Q72BR8</accession>